<proteinExistence type="predicted"/>
<protein>
    <submittedName>
        <fullName evidence="2">Uncharacterized protein</fullName>
    </submittedName>
</protein>
<evidence type="ECO:0000313" key="3">
    <source>
        <dbReference type="Proteomes" id="UP001499979"/>
    </source>
</evidence>
<organism evidence="2 3">
    <name type="scientific">Nocardioides aquiterrae</name>
    <dbReference type="NCBI Taxonomy" id="203799"/>
    <lineage>
        <taxon>Bacteria</taxon>
        <taxon>Bacillati</taxon>
        <taxon>Actinomycetota</taxon>
        <taxon>Actinomycetes</taxon>
        <taxon>Propionibacteriales</taxon>
        <taxon>Nocardioidaceae</taxon>
        <taxon>Nocardioides</taxon>
    </lineage>
</organism>
<name>A0ABP4EVR0_9ACTN</name>
<keyword evidence="1" id="KW-0472">Membrane</keyword>
<keyword evidence="3" id="KW-1185">Reference proteome</keyword>
<keyword evidence="1" id="KW-1133">Transmembrane helix</keyword>
<dbReference type="Proteomes" id="UP001499979">
    <property type="component" value="Unassembled WGS sequence"/>
</dbReference>
<comment type="caution">
    <text evidence="2">The sequence shown here is derived from an EMBL/GenBank/DDBJ whole genome shotgun (WGS) entry which is preliminary data.</text>
</comment>
<reference evidence="3" key="1">
    <citation type="journal article" date="2019" name="Int. J. Syst. Evol. Microbiol.">
        <title>The Global Catalogue of Microorganisms (GCM) 10K type strain sequencing project: providing services to taxonomists for standard genome sequencing and annotation.</title>
        <authorList>
            <consortium name="The Broad Institute Genomics Platform"/>
            <consortium name="The Broad Institute Genome Sequencing Center for Infectious Disease"/>
            <person name="Wu L."/>
            <person name="Ma J."/>
        </authorList>
    </citation>
    <scope>NUCLEOTIDE SEQUENCE [LARGE SCALE GENOMIC DNA]</scope>
    <source>
        <strain evidence="3">JCM 11813</strain>
    </source>
</reference>
<keyword evidence="1" id="KW-0812">Transmembrane</keyword>
<accession>A0ABP4EVR0</accession>
<gene>
    <name evidence="2" type="ORF">GCM10009606_01890</name>
</gene>
<evidence type="ECO:0000256" key="1">
    <source>
        <dbReference type="SAM" id="Phobius"/>
    </source>
</evidence>
<sequence length="66" mass="6939">MSAAEIIQVALLAFVLLAPAMMVAVLVSGLSRREPSVDQPGADLRGLLVADRVLVPVQQDDDRAVA</sequence>
<feature type="transmembrane region" description="Helical" evidence="1">
    <location>
        <begin position="6"/>
        <end position="27"/>
    </location>
</feature>
<dbReference type="EMBL" id="BAAAJE010000001">
    <property type="protein sequence ID" value="GAA1125829.1"/>
    <property type="molecule type" value="Genomic_DNA"/>
</dbReference>
<evidence type="ECO:0000313" key="2">
    <source>
        <dbReference type="EMBL" id="GAA1125829.1"/>
    </source>
</evidence>